<proteinExistence type="predicted"/>
<feature type="region of interest" description="Disordered" evidence="1">
    <location>
        <begin position="135"/>
        <end position="156"/>
    </location>
</feature>
<evidence type="ECO:0000313" key="2">
    <source>
        <dbReference type="EMBL" id="MCZ0730717.1"/>
    </source>
</evidence>
<dbReference type="EMBL" id="JAPQYE010000011">
    <property type="protein sequence ID" value="MCZ0730717.1"/>
    <property type="molecule type" value="Genomic_DNA"/>
</dbReference>
<dbReference type="RefSeq" id="WP_268787236.1">
    <property type="nucleotide sequence ID" value="NZ_JAPQYE010000011.1"/>
</dbReference>
<keyword evidence="3" id="KW-1185">Reference proteome</keyword>
<feature type="region of interest" description="Disordered" evidence="1">
    <location>
        <begin position="1"/>
        <end position="23"/>
    </location>
</feature>
<protein>
    <submittedName>
        <fullName evidence="2">Uncharacterized protein</fullName>
    </submittedName>
</protein>
<evidence type="ECO:0000256" key="1">
    <source>
        <dbReference type="SAM" id="MobiDB-lite"/>
    </source>
</evidence>
<gene>
    <name evidence="2" type="ORF">OY187_21940</name>
</gene>
<organism evidence="2 3">
    <name type="scientific">Mycolicibacterium iranicum</name>
    <name type="common">Mycobacterium iranicum</name>
    <dbReference type="NCBI Taxonomy" id="912594"/>
    <lineage>
        <taxon>Bacteria</taxon>
        <taxon>Bacillati</taxon>
        <taxon>Actinomycetota</taxon>
        <taxon>Actinomycetes</taxon>
        <taxon>Mycobacteriales</taxon>
        <taxon>Mycobacteriaceae</taxon>
        <taxon>Mycolicibacterium</taxon>
    </lineage>
</organism>
<name>A0ABT4HKH7_MYCIR</name>
<dbReference type="Proteomes" id="UP001084650">
    <property type="component" value="Unassembled WGS sequence"/>
</dbReference>
<evidence type="ECO:0000313" key="3">
    <source>
        <dbReference type="Proteomes" id="UP001084650"/>
    </source>
</evidence>
<comment type="caution">
    <text evidence="2">The sequence shown here is derived from an EMBL/GenBank/DDBJ whole genome shotgun (WGS) entry which is preliminary data.</text>
</comment>
<accession>A0ABT4HKH7</accession>
<sequence>MAEQWLVHPNRSETGPNKAGRNGHYRAARGRGRRLPQESCLARVVLPSSLADVADEDGSVTFAGESWSFVTGAARGFVRRHINEDTLAPFGFKRGGQWVYWDGTVAAESRHDGSGAATLVENYLRALFPRGTHIELAEQSPTAPATRRAASQERRA</sequence>
<reference evidence="2" key="1">
    <citation type="submission" date="2022-12" db="EMBL/GenBank/DDBJ databases">
        <title>Whole genome sequence of Mycolicibacterium iranicum strain SBH312.</title>
        <authorList>
            <person name="Jani J."/>
            <person name="Arifin Mustapha Z."/>
            <person name="Ahmed K."/>
            <person name="Kai Ling C."/>
        </authorList>
    </citation>
    <scope>NUCLEOTIDE SEQUENCE</scope>
    <source>
        <strain evidence="2">SBH312</strain>
    </source>
</reference>